<sequence length="279" mass="32523">MKNSTEDFTFNSLRIQSFSIPSNIIYYIIKDPSSPNGIQKLQQTCKYFFVKNKVIVVKDGYFSFISWPVFHKTRNINKIHHFNAKFWFTGTLEFNAWQAFFELDITVCSKIYKNDIISLTVNYMHINIKEYEILTSSKNLKTVLIINSDILDDGKNELPIEIILKQLPFITKFSHIKRNEDSDLNRTITNETLKNLIAISNDNKMVSFAISGYQLSPILDPSLFCSFIKRAAAPKASFRFFFNYNSAEQKHELSVAVEQMLKTWDHDQPKPFIHLFDSI</sequence>
<reference evidence="2" key="1">
    <citation type="submission" date="2022-11" db="UniProtKB">
        <authorList>
            <consortium name="WormBaseParasite"/>
        </authorList>
    </citation>
    <scope>IDENTIFICATION</scope>
</reference>
<evidence type="ECO:0000313" key="1">
    <source>
        <dbReference type="Proteomes" id="UP000887578"/>
    </source>
</evidence>
<accession>A0A914PNF4</accession>
<protein>
    <submittedName>
        <fullName evidence="2">Uncharacterized protein</fullName>
    </submittedName>
</protein>
<dbReference type="AlphaFoldDB" id="A0A914PNF4"/>
<name>A0A914PNF4_9BILA</name>
<organism evidence="1 2">
    <name type="scientific">Panagrolaimus davidi</name>
    <dbReference type="NCBI Taxonomy" id="227884"/>
    <lineage>
        <taxon>Eukaryota</taxon>
        <taxon>Metazoa</taxon>
        <taxon>Ecdysozoa</taxon>
        <taxon>Nematoda</taxon>
        <taxon>Chromadorea</taxon>
        <taxon>Rhabditida</taxon>
        <taxon>Tylenchina</taxon>
        <taxon>Panagrolaimomorpha</taxon>
        <taxon>Panagrolaimoidea</taxon>
        <taxon>Panagrolaimidae</taxon>
        <taxon>Panagrolaimus</taxon>
    </lineage>
</organism>
<dbReference type="Proteomes" id="UP000887578">
    <property type="component" value="Unplaced"/>
</dbReference>
<proteinExistence type="predicted"/>
<evidence type="ECO:0000313" key="2">
    <source>
        <dbReference type="WBParaSite" id="PDA_v2.g20036.t1"/>
    </source>
</evidence>
<keyword evidence="1" id="KW-1185">Reference proteome</keyword>
<dbReference type="WBParaSite" id="PDA_v2.g20036.t1">
    <property type="protein sequence ID" value="PDA_v2.g20036.t1"/>
    <property type="gene ID" value="PDA_v2.g20036"/>
</dbReference>